<dbReference type="Proteomes" id="UP000005837">
    <property type="component" value="Unassembled WGS sequence"/>
</dbReference>
<proteinExistence type="predicted"/>
<organism evidence="1 2">
    <name type="scientific">Eikenella corrodens ATCC 23834</name>
    <dbReference type="NCBI Taxonomy" id="546274"/>
    <lineage>
        <taxon>Bacteria</taxon>
        <taxon>Pseudomonadati</taxon>
        <taxon>Pseudomonadota</taxon>
        <taxon>Betaproteobacteria</taxon>
        <taxon>Neisseriales</taxon>
        <taxon>Neisseriaceae</taxon>
        <taxon>Eikenella</taxon>
    </lineage>
</organism>
<dbReference type="HOGENOM" id="CLU_2751403_0_0_4"/>
<gene>
    <name evidence="1" type="ORF">EIKCOROL_01982</name>
</gene>
<dbReference type="AlphaFoldDB" id="C0DX78"/>
<protein>
    <submittedName>
        <fullName evidence="1">Uncharacterized protein</fullName>
    </submittedName>
</protein>
<name>C0DX78_EIKCO</name>
<dbReference type="EMBL" id="ACEA01000042">
    <property type="protein sequence ID" value="EEG23393.1"/>
    <property type="molecule type" value="Genomic_DNA"/>
</dbReference>
<reference evidence="1 2" key="1">
    <citation type="submission" date="2009-01" db="EMBL/GenBank/DDBJ databases">
        <authorList>
            <person name="Fulton L."/>
            <person name="Clifton S."/>
            <person name="Chinwalla A.T."/>
            <person name="Mitreva M."/>
            <person name="Sodergren E."/>
            <person name="Weinstock G."/>
            <person name="Clifton S."/>
            <person name="Dooling D.J."/>
            <person name="Fulton B."/>
            <person name="Minx P."/>
            <person name="Pepin K.H."/>
            <person name="Johnson M."/>
            <person name="Bhonagiri V."/>
            <person name="Nash W.E."/>
            <person name="Mardis E.R."/>
            <person name="Wilson R.K."/>
        </authorList>
    </citation>
    <scope>NUCLEOTIDE SEQUENCE [LARGE SCALE GENOMIC DNA]</scope>
    <source>
        <strain evidence="1 2">ATCC 23834</strain>
    </source>
</reference>
<evidence type="ECO:0000313" key="1">
    <source>
        <dbReference type="EMBL" id="EEG23393.1"/>
    </source>
</evidence>
<sequence length="70" mass="8091">MVFTLLQHKLSGSLYYYAGYLKSLSFNAVKNLIQYARWESQLYRLLHHLASSYCLLSGSQLLILIHSHTS</sequence>
<comment type="caution">
    <text evidence="1">The sequence shown here is derived from an EMBL/GenBank/DDBJ whole genome shotgun (WGS) entry which is preliminary data.</text>
</comment>
<evidence type="ECO:0000313" key="2">
    <source>
        <dbReference type="Proteomes" id="UP000005837"/>
    </source>
</evidence>
<accession>C0DX78</accession>